<dbReference type="CDD" id="cd12797">
    <property type="entry name" value="M23_peptidase"/>
    <property type="match status" value="1"/>
</dbReference>
<dbReference type="AlphaFoldDB" id="A0A5J6L5T1"/>
<gene>
    <name evidence="3" type="ORF">F6J85_12350</name>
</gene>
<protein>
    <submittedName>
        <fullName evidence="3">M23 family metallopeptidase</fullName>
    </submittedName>
</protein>
<dbReference type="GO" id="GO:0004222">
    <property type="term" value="F:metalloendopeptidase activity"/>
    <property type="evidence" value="ECO:0007669"/>
    <property type="project" value="TreeGrafter"/>
</dbReference>
<evidence type="ECO:0000313" key="4">
    <source>
        <dbReference type="Proteomes" id="UP000325516"/>
    </source>
</evidence>
<dbReference type="Proteomes" id="UP000325516">
    <property type="component" value="Chromosome"/>
</dbReference>
<dbReference type="KEGG" id="mlz:F6J85_12350"/>
<accession>A0A5J6L5T1</accession>
<organism evidence="3 4">
    <name type="scientific">Microbacterium lushaniae</name>
    <dbReference type="NCBI Taxonomy" id="2614639"/>
    <lineage>
        <taxon>Bacteria</taxon>
        <taxon>Bacillati</taxon>
        <taxon>Actinomycetota</taxon>
        <taxon>Actinomycetes</taxon>
        <taxon>Micrococcales</taxon>
        <taxon>Microbacteriaceae</taxon>
        <taxon>Microbacterium</taxon>
    </lineage>
</organism>
<dbReference type="PANTHER" id="PTHR21666:SF270">
    <property type="entry name" value="MUREIN HYDROLASE ACTIVATOR ENVC"/>
    <property type="match status" value="1"/>
</dbReference>
<name>A0A5J6L5T1_9MICO</name>
<dbReference type="EMBL" id="CP044232">
    <property type="protein sequence ID" value="QEW03800.1"/>
    <property type="molecule type" value="Genomic_DNA"/>
</dbReference>
<keyword evidence="4" id="KW-1185">Reference proteome</keyword>
<proteinExistence type="predicted"/>
<feature type="domain" description="M23ase beta-sheet core" evidence="2">
    <location>
        <begin position="167"/>
        <end position="267"/>
    </location>
</feature>
<dbReference type="Pfam" id="PF01551">
    <property type="entry name" value="Peptidase_M23"/>
    <property type="match status" value="1"/>
</dbReference>
<evidence type="ECO:0000313" key="3">
    <source>
        <dbReference type="EMBL" id="QEW03800.1"/>
    </source>
</evidence>
<sequence>MTRRTRARTSPQAKTRPMARTPRAVERPAAPRRVRSGKTPLRSAAILTMVAGLIATVALPAYAAWQPEEEAQTLQQMSADDAQTLVVASDVSGMQLERSSYAATTAEEIEKKKAAEAAAERARARAAATPVTTLSSVDLSMTAPGSGEVRWPLSGYRLGRGLGDSGYHQGVDLLAGCGTPLFAAAGGVVRVSQESFGGYGVAVTIDHVINGQRVSTLYGHMTYGSRVVQSGQTVAPGQLIGVVGSTGSSTACHLHFEVHVNGSVVDPYGWLQANAS</sequence>
<dbReference type="PANTHER" id="PTHR21666">
    <property type="entry name" value="PEPTIDASE-RELATED"/>
    <property type="match status" value="1"/>
</dbReference>
<evidence type="ECO:0000259" key="2">
    <source>
        <dbReference type="Pfam" id="PF01551"/>
    </source>
</evidence>
<feature type="region of interest" description="Disordered" evidence="1">
    <location>
        <begin position="1"/>
        <end position="38"/>
    </location>
</feature>
<dbReference type="Gene3D" id="2.70.70.10">
    <property type="entry name" value="Glucose Permease (Domain IIA)"/>
    <property type="match status" value="1"/>
</dbReference>
<dbReference type="InterPro" id="IPR011055">
    <property type="entry name" value="Dup_hybrid_motif"/>
</dbReference>
<dbReference type="InterPro" id="IPR016047">
    <property type="entry name" value="M23ase_b-sheet_dom"/>
</dbReference>
<dbReference type="SUPFAM" id="SSF51261">
    <property type="entry name" value="Duplicated hybrid motif"/>
    <property type="match status" value="1"/>
</dbReference>
<evidence type="ECO:0000256" key="1">
    <source>
        <dbReference type="SAM" id="MobiDB-lite"/>
    </source>
</evidence>
<dbReference type="InterPro" id="IPR050570">
    <property type="entry name" value="Cell_wall_metabolism_enzyme"/>
</dbReference>
<reference evidence="4" key="1">
    <citation type="submission" date="2019-09" db="EMBL/GenBank/DDBJ databases">
        <title>Mumia zhuanghuii sp. nov. isolated from the intestinal contents of plateau pika (Ochotona curzoniae) in the Qinghai-Tibet plateau of China.</title>
        <authorList>
            <person name="Tian Z."/>
        </authorList>
    </citation>
    <scope>NUCLEOTIDE SEQUENCE [LARGE SCALE GENOMIC DNA]</scope>
    <source>
        <strain evidence="4">L-031</strain>
    </source>
</reference>